<comment type="caution">
    <text evidence="2">The sequence shown here is derived from an EMBL/GenBank/DDBJ whole genome shotgun (WGS) entry which is preliminary data.</text>
</comment>
<dbReference type="PATRIC" id="fig|320778.3.peg.5241"/>
<keyword evidence="3" id="KW-1185">Reference proteome</keyword>
<dbReference type="InterPro" id="IPR019670">
    <property type="entry name" value="DUF2523"/>
</dbReference>
<evidence type="ECO:0000313" key="2">
    <source>
        <dbReference type="EMBL" id="KLV03571.1"/>
    </source>
</evidence>
<dbReference type="RefSeq" id="WP_047887892.1">
    <property type="nucleotide sequence ID" value="NZ_PYMI01000032.1"/>
</dbReference>
<organism evidence="2 3">
    <name type="scientific">Photobacterium ganghwense</name>
    <dbReference type="NCBI Taxonomy" id="320778"/>
    <lineage>
        <taxon>Bacteria</taxon>
        <taxon>Pseudomonadati</taxon>
        <taxon>Pseudomonadota</taxon>
        <taxon>Gammaproteobacteria</taxon>
        <taxon>Vibrionales</taxon>
        <taxon>Vibrionaceae</taxon>
        <taxon>Photobacterium</taxon>
    </lineage>
</organism>
<proteinExistence type="predicted"/>
<dbReference type="EMBL" id="LDOU01000044">
    <property type="protein sequence ID" value="KLV03571.1"/>
    <property type="molecule type" value="Genomic_DNA"/>
</dbReference>
<dbReference type="OrthoDB" id="5904955at2"/>
<keyword evidence="1" id="KW-0812">Transmembrane</keyword>
<feature type="transmembrane region" description="Helical" evidence="1">
    <location>
        <begin position="7"/>
        <end position="29"/>
    </location>
</feature>
<reference evidence="2 3" key="1">
    <citation type="submission" date="2015-05" db="EMBL/GenBank/DDBJ databases">
        <title>Photobacterium galathea sp. nov.</title>
        <authorList>
            <person name="Machado H."/>
            <person name="Gram L."/>
        </authorList>
    </citation>
    <scope>NUCLEOTIDE SEQUENCE [LARGE SCALE GENOMIC DNA]</scope>
    <source>
        <strain evidence="2 3">DSM 22954</strain>
    </source>
</reference>
<gene>
    <name evidence="2" type="ORF">ABT57_24530</name>
</gene>
<evidence type="ECO:0000313" key="3">
    <source>
        <dbReference type="Proteomes" id="UP000035909"/>
    </source>
</evidence>
<protein>
    <recommendedName>
        <fullName evidence="4">Accessory cholera enterotoxin</fullName>
    </recommendedName>
</protein>
<dbReference type="Pfam" id="PF10734">
    <property type="entry name" value="DUF2523"/>
    <property type="match status" value="1"/>
</dbReference>
<evidence type="ECO:0008006" key="4">
    <source>
        <dbReference type="Google" id="ProtNLM"/>
    </source>
</evidence>
<sequence length="114" mass="13407">MDFIYSLLQIIGDAVASVLTFIIMIPSYVRELFDYASLWLFEVWIETKLFMLKLSLNMARELLTDYGVYDLIEVFFNRLPPDVRFVLTAYGVPEGLRMLFDAYATSFVLRVVRW</sequence>
<keyword evidence="1" id="KW-1133">Transmembrane helix</keyword>
<accession>A0A0J1GVB4</accession>
<dbReference type="AlphaFoldDB" id="A0A0J1GVB4"/>
<dbReference type="Proteomes" id="UP000035909">
    <property type="component" value="Unassembled WGS sequence"/>
</dbReference>
<evidence type="ECO:0000256" key="1">
    <source>
        <dbReference type="SAM" id="Phobius"/>
    </source>
</evidence>
<keyword evidence="1" id="KW-0472">Membrane</keyword>
<name>A0A0J1GVB4_9GAMM</name>